<feature type="non-terminal residue" evidence="1">
    <location>
        <position position="53"/>
    </location>
</feature>
<accession>A0A4Y2A9E4</accession>
<gene>
    <name evidence="1" type="ORF">AVEN_272024_1</name>
</gene>
<sequence>MANDISDLSALGLGMRHDWSKRCVYAPVFFGGWGLNPPRQRPFLISQIVMEGR</sequence>
<name>A0A4Y2A9E4_ARAVE</name>
<comment type="caution">
    <text evidence="1">The sequence shown here is derived from an EMBL/GenBank/DDBJ whole genome shotgun (WGS) entry which is preliminary data.</text>
</comment>
<dbReference type="EMBL" id="BGPR01155766">
    <property type="protein sequence ID" value="GBL76481.1"/>
    <property type="molecule type" value="Genomic_DNA"/>
</dbReference>
<evidence type="ECO:0000313" key="2">
    <source>
        <dbReference type="Proteomes" id="UP000499080"/>
    </source>
</evidence>
<keyword evidence="2" id="KW-1185">Reference proteome</keyword>
<protein>
    <submittedName>
        <fullName evidence="1">Uncharacterized protein</fullName>
    </submittedName>
</protein>
<organism evidence="1 2">
    <name type="scientific">Araneus ventricosus</name>
    <name type="common">Orbweaver spider</name>
    <name type="synonym">Epeira ventricosa</name>
    <dbReference type="NCBI Taxonomy" id="182803"/>
    <lineage>
        <taxon>Eukaryota</taxon>
        <taxon>Metazoa</taxon>
        <taxon>Ecdysozoa</taxon>
        <taxon>Arthropoda</taxon>
        <taxon>Chelicerata</taxon>
        <taxon>Arachnida</taxon>
        <taxon>Araneae</taxon>
        <taxon>Araneomorphae</taxon>
        <taxon>Entelegynae</taxon>
        <taxon>Araneoidea</taxon>
        <taxon>Araneidae</taxon>
        <taxon>Araneus</taxon>
    </lineage>
</organism>
<dbReference type="AlphaFoldDB" id="A0A4Y2A9E4"/>
<reference evidence="1 2" key="1">
    <citation type="journal article" date="2019" name="Sci. Rep.">
        <title>Orb-weaving spider Araneus ventricosus genome elucidates the spidroin gene catalogue.</title>
        <authorList>
            <person name="Kono N."/>
            <person name="Nakamura H."/>
            <person name="Ohtoshi R."/>
            <person name="Moran D.A.P."/>
            <person name="Shinohara A."/>
            <person name="Yoshida Y."/>
            <person name="Fujiwara M."/>
            <person name="Mori M."/>
            <person name="Tomita M."/>
            <person name="Arakawa K."/>
        </authorList>
    </citation>
    <scope>NUCLEOTIDE SEQUENCE [LARGE SCALE GENOMIC DNA]</scope>
</reference>
<evidence type="ECO:0000313" key="1">
    <source>
        <dbReference type="EMBL" id="GBL76481.1"/>
    </source>
</evidence>
<proteinExistence type="predicted"/>
<dbReference type="Proteomes" id="UP000499080">
    <property type="component" value="Unassembled WGS sequence"/>
</dbReference>